<name>A0A518AW71_9BACT</name>
<dbReference type="Pfam" id="PF00703">
    <property type="entry name" value="Glyco_hydro_2"/>
    <property type="match status" value="1"/>
</dbReference>
<evidence type="ECO:0000259" key="16">
    <source>
        <dbReference type="Pfam" id="PF17786"/>
    </source>
</evidence>
<dbReference type="SUPFAM" id="SSF51445">
    <property type="entry name" value="(Trans)glycosidases"/>
    <property type="match status" value="1"/>
</dbReference>
<dbReference type="GO" id="GO:0005975">
    <property type="term" value="P:carbohydrate metabolic process"/>
    <property type="evidence" value="ECO:0007669"/>
    <property type="project" value="InterPro"/>
</dbReference>
<evidence type="ECO:0000256" key="4">
    <source>
        <dbReference type="ARBA" id="ARBA00011738"/>
    </source>
</evidence>
<dbReference type="EMBL" id="CP036278">
    <property type="protein sequence ID" value="QDU58941.1"/>
    <property type="molecule type" value="Genomic_DNA"/>
</dbReference>
<dbReference type="AlphaFoldDB" id="A0A518AW71"/>
<dbReference type="InterPro" id="IPR054593">
    <property type="entry name" value="Beta-mannosidase-like_N2"/>
</dbReference>
<dbReference type="Gene3D" id="2.60.40.10">
    <property type="entry name" value="Immunoglobulins"/>
    <property type="match status" value="3"/>
</dbReference>
<keyword evidence="8" id="KW-0325">Glycoprotein</keyword>
<dbReference type="SUPFAM" id="SSF49785">
    <property type="entry name" value="Galactose-binding domain-like"/>
    <property type="match status" value="1"/>
</dbReference>
<dbReference type="Pfam" id="PF17786">
    <property type="entry name" value="Mannosidase_ig"/>
    <property type="match status" value="1"/>
</dbReference>
<dbReference type="GO" id="GO:0006516">
    <property type="term" value="P:glycoprotein catabolic process"/>
    <property type="evidence" value="ECO:0007669"/>
    <property type="project" value="TreeGrafter"/>
</dbReference>
<evidence type="ECO:0000259" key="14">
    <source>
        <dbReference type="Pfam" id="PF00703"/>
    </source>
</evidence>
<protein>
    <recommendedName>
        <fullName evidence="11">Beta-mannosidase B</fullName>
        <ecNumber evidence="5">3.2.1.25</ecNumber>
    </recommendedName>
    <alternativeName>
        <fullName evidence="12">Mannanase B</fullName>
    </alternativeName>
</protein>
<proteinExistence type="inferred from homology"/>
<evidence type="ECO:0000256" key="13">
    <source>
        <dbReference type="SAM" id="SignalP"/>
    </source>
</evidence>
<feature type="signal peptide" evidence="13">
    <location>
        <begin position="1"/>
        <end position="22"/>
    </location>
</feature>
<keyword evidence="6" id="KW-0964">Secreted</keyword>
<organism evidence="18 19">
    <name type="scientific">Aeoliella mucimassa</name>
    <dbReference type="NCBI Taxonomy" id="2527972"/>
    <lineage>
        <taxon>Bacteria</taxon>
        <taxon>Pseudomonadati</taxon>
        <taxon>Planctomycetota</taxon>
        <taxon>Planctomycetia</taxon>
        <taxon>Pirellulales</taxon>
        <taxon>Lacipirellulaceae</taxon>
        <taxon>Aeoliella</taxon>
    </lineage>
</organism>
<evidence type="ECO:0000256" key="3">
    <source>
        <dbReference type="ARBA" id="ARBA00004740"/>
    </source>
</evidence>
<dbReference type="RefSeq" id="WP_145251497.1">
    <property type="nucleotide sequence ID" value="NZ_CP036278.1"/>
</dbReference>
<feature type="chain" id="PRO_5021747800" description="Beta-mannosidase B" evidence="13">
    <location>
        <begin position="23"/>
        <end position="832"/>
    </location>
</feature>
<dbReference type="Proteomes" id="UP000315750">
    <property type="component" value="Chromosome"/>
</dbReference>
<evidence type="ECO:0000256" key="1">
    <source>
        <dbReference type="ARBA" id="ARBA00000829"/>
    </source>
</evidence>
<dbReference type="KEGG" id="amuc:Pan181_51820"/>
<dbReference type="InterPro" id="IPR041625">
    <property type="entry name" value="Beta-mannosidase_Ig"/>
</dbReference>
<dbReference type="PANTHER" id="PTHR43730">
    <property type="entry name" value="BETA-MANNOSIDASE"/>
    <property type="match status" value="1"/>
</dbReference>
<sequence precursor="true">MRTPIVAAVLLLVASTCVPLTAKVDTYDLSGQWVLSQVGESLTLPAQVPGNVQLDLLREGKLPDPFYRENADEYEWIYSESWCYEREFELPTDWLQRKVVLLRCEGLDTVARIEINGELLANTDNMYRTWEFDVKPLLKSGTNTIRVTFSPIQPYIEAFQQRAPKVPNATGKEIANIRKSPYSNGWDFCARFLPYGIYKPISLMAYDETRVRYVRVITDLQAAEHAELTVDVVADVVEPAALHSEIEIEYDGNVIDRCECKLDSGSAQGKLTVDHPQLWWPNGMGGQPLYTVRVRVLDVDNQVVDETTRRIGLRDIQLLKPTKDRPLRLAVNGQEIYAKGANWIPDDVFPASVTDENLRQRVADAAAVNMNMLRVWGGGYYPEDAFFDACDEFGILVWSDFMFACAPYPGNNPEFHANVRAELTDQVRRLRHHPCMAVWCGNNEVTAIITNYKMITQEEYDRLFHEVIGTKVKELHPQANYVGGSPEAGDEHNWWVWHVGADFENYRDSHGWMTEFGFQSFPHPATVRSYTDPADRDSVLSPVNRYHQKNGIGKGNEIILDKMHGYFREPKDFESTLWLSQILQAYGMSVGIEHWRTEWPLSSGSLVWQYNDCWPGPTWSSVDYYGRWKAAHYAYRRVYAPVLVAGMADYKTGTVQVKVASDLTTPANATLSWRLADVDGNTLLTDETELQLSAGTTSAEGPKLELQQTLQRVGPERAILWLEIQVDQQTYRNMVCLVRPKQLELQQPDIQAQVSQQGEAFRVELTAAKPALWTWLECDDPDARYSDNFVHLESGRPVTIDVKPSRTMTLEEFQQSLKVRSLHDTYTTTPSQ</sequence>
<dbReference type="PANTHER" id="PTHR43730:SF1">
    <property type="entry name" value="BETA-MANNOSIDASE"/>
    <property type="match status" value="1"/>
</dbReference>
<dbReference type="GO" id="GO:0004567">
    <property type="term" value="F:beta-mannosidase activity"/>
    <property type="evidence" value="ECO:0007669"/>
    <property type="project" value="UniProtKB-EC"/>
</dbReference>
<comment type="subunit">
    <text evidence="4">Homodimer.</text>
</comment>
<feature type="domain" description="Beta-mannosidase Ig-fold" evidence="15">
    <location>
        <begin position="745"/>
        <end position="825"/>
    </location>
</feature>
<dbReference type="InterPro" id="IPR036156">
    <property type="entry name" value="Beta-gal/glucu_dom_sf"/>
</dbReference>
<dbReference type="EC" id="3.2.1.25" evidence="5"/>
<evidence type="ECO:0000256" key="12">
    <source>
        <dbReference type="ARBA" id="ARBA00041614"/>
    </source>
</evidence>
<reference evidence="18 19" key="1">
    <citation type="submission" date="2019-02" db="EMBL/GenBank/DDBJ databases">
        <title>Deep-cultivation of Planctomycetes and their phenomic and genomic characterization uncovers novel biology.</title>
        <authorList>
            <person name="Wiegand S."/>
            <person name="Jogler M."/>
            <person name="Boedeker C."/>
            <person name="Pinto D."/>
            <person name="Vollmers J."/>
            <person name="Rivas-Marin E."/>
            <person name="Kohn T."/>
            <person name="Peeters S.H."/>
            <person name="Heuer A."/>
            <person name="Rast P."/>
            <person name="Oberbeckmann S."/>
            <person name="Bunk B."/>
            <person name="Jeske O."/>
            <person name="Meyerdierks A."/>
            <person name="Storesund J.E."/>
            <person name="Kallscheuer N."/>
            <person name="Luecker S."/>
            <person name="Lage O.M."/>
            <person name="Pohl T."/>
            <person name="Merkel B.J."/>
            <person name="Hornburger P."/>
            <person name="Mueller R.-W."/>
            <person name="Bruemmer F."/>
            <person name="Labrenz M."/>
            <person name="Spormann A.M."/>
            <person name="Op den Camp H."/>
            <person name="Overmann J."/>
            <person name="Amann R."/>
            <person name="Jetten M.S.M."/>
            <person name="Mascher T."/>
            <person name="Medema M.H."/>
            <person name="Devos D.P."/>
            <person name="Kaster A.-K."/>
            <person name="Ovreas L."/>
            <person name="Rohde M."/>
            <person name="Galperin M.Y."/>
            <person name="Jogler C."/>
        </authorList>
    </citation>
    <scope>NUCLEOTIDE SEQUENCE [LARGE SCALE GENOMIC DNA]</scope>
    <source>
        <strain evidence="18 19">Pan181</strain>
    </source>
</reference>
<dbReference type="FunFam" id="3.20.20.80:FF:000050">
    <property type="entry name" value="Beta-mannosidase B"/>
    <property type="match status" value="1"/>
</dbReference>
<dbReference type="InterPro" id="IPR017853">
    <property type="entry name" value="GH"/>
</dbReference>
<dbReference type="InterPro" id="IPR008979">
    <property type="entry name" value="Galactose-bd-like_sf"/>
</dbReference>
<keyword evidence="13" id="KW-0732">Signal</keyword>
<feature type="domain" description="Mannosidase Ig/CBM-like" evidence="16">
    <location>
        <begin position="653"/>
        <end position="741"/>
    </location>
</feature>
<dbReference type="InterPro" id="IPR041447">
    <property type="entry name" value="Mannosidase_ig"/>
</dbReference>
<evidence type="ECO:0000256" key="7">
    <source>
        <dbReference type="ARBA" id="ARBA00022801"/>
    </source>
</evidence>
<accession>A0A518AW71</accession>
<dbReference type="Gene3D" id="3.20.20.80">
    <property type="entry name" value="Glycosidases"/>
    <property type="match status" value="1"/>
</dbReference>
<dbReference type="OrthoDB" id="9762066at2"/>
<evidence type="ECO:0000256" key="11">
    <source>
        <dbReference type="ARBA" id="ARBA00041069"/>
    </source>
</evidence>
<evidence type="ECO:0000256" key="5">
    <source>
        <dbReference type="ARBA" id="ARBA00012754"/>
    </source>
</evidence>
<feature type="domain" description="Glycoside hydrolase family 2 immunoglobulin-like beta-sandwich" evidence="14">
    <location>
        <begin position="209"/>
        <end position="314"/>
    </location>
</feature>
<evidence type="ECO:0000259" key="15">
    <source>
        <dbReference type="Pfam" id="PF17753"/>
    </source>
</evidence>
<evidence type="ECO:0000256" key="9">
    <source>
        <dbReference type="ARBA" id="ARBA00023295"/>
    </source>
</evidence>
<dbReference type="SUPFAM" id="SSF49303">
    <property type="entry name" value="beta-Galactosidase/glucuronidase domain"/>
    <property type="match status" value="3"/>
</dbReference>
<dbReference type="InterPro" id="IPR050887">
    <property type="entry name" value="Beta-mannosidase_GH2"/>
</dbReference>
<dbReference type="InterPro" id="IPR006102">
    <property type="entry name" value="Ig-like_GH2"/>
</dbReference>
<dbReference type="InterPro" id="IPR013783">
    <property type="entry name" value="Ig-like_fold"/>
</dbReference>
<comment type="subcellular location">
    <subcellularLocation>
        <location evidence="2">Secreted</location>
    </subcellularLocation>
</comment>
<dbReference type="GO" id="GO:0005576">
    <property type="term" value="C:extracellular region"/>
    <property type="evidence" value="ECO:0007669"/>
    <property type="project" value="UniProtKB-SubCell"/>
</dbReference>
<feature type="domain" description="Beta-mannosidase-like galactose-binding" evidence="17">
    <location>
        <begin position="33"/>
        <end position="199"/>
    </location>
</feature>
<keyword evidence="9 18" id="KW-0326">Glycosidase</keyword>
<evidence type="ECO:0000256" key="10">
    <source>
        <dbReference type="ARBA" id="ARBA00038429"/>
    </source>
</evidence>
<evidence type="ECO:0000256" key="2">
    <source>
        <dbReference type="ARBA" id="ARBA00004613"/>
    </source>
</evidence>
<gene>
    <name evidence="18" type="primary">csxA</name>
    <name evidence="18" type="ORF">Pan181_51820</name>
</gene>
<comment type="pathway">
    <text evidence="3">Glycan metabolism; N-glycan degradation.</text>
</comment>
<evidence type="ECO:0000259" key="17">
    <source>
        <dbReference type="Pfam" id="PF22666"/>
    </source>
</evidence>
<keyword evidence="7 18" id="KW-0378">Hydrolase</keyword>
<dbReference type="Pfam" id="PF17753">
    <property type="entry name" value="Ig_mannosidase"/>
    <property type="match status" value="1"/>
</dbReference>
<evidence type="ECO:0000256" key="8">
    <source>
        <dbReference type="ARBA" id="ARBA00023180"/>
    </source>
</evidence>
<comment type="catalytic activity">
    <reaction evidence="1">
        <text>Hydrolysis of terminal, non-reducing beta-D-mannose residues in beta-D-mannosides.</text>
        <dbReference type="EC" id="3.2.1.25"/>
    </reaction>
</comment>
<evidence type="ECO:0000313" key="18">
    <source>
        <dbReference type="EMBL" id="QDU58941.1"/>
    </source>
</evidence>
<evidence type="ECO:0000313" key="19">
    <source>
        <dbReference type="Proteomes" id="UP000315750"/>
    </source>
</evidence>
<evidence type="ECO:0000256" key="6">
    <source>
        <dbReference type="ARBA" id="ARBA00022525"/>
    </source>
</evidence>
<dbReference type="Gene3D" id="2.60.120.260">
    <property type="entry name" value="Galactose-binding domain-like"/>
    <property type="match status" value="1"/>
</dbReference>
<comment type="similarity">
    <text evidence="10">Belongs to the glycosyl hydrolase 2 family. Beta-mannosidase B subfamily.</text>
</comment>
<keyword evidence="19" id="KW-1185">Reference proteome</keyword>
<dbReference type="Pfam" id="PF22666">
    <property type="entry name" value="Glyco_hydro_2_N2"/>
    <property type="match status" value="1"/>
</dbReference>